<accession>A0A0D2P6T1</accession>
<proteinExistence type="predicted"/>
<organism evidence="4 5">
    <name type="scientific">Hypholoma sublateritium (strain FD-334 SS-4)</name>
    <dbReference type="NCBI Taxonomy" id="945553"/>
    <lineage>
        <taxon>Eukaryota</taxon>
        <taxon>Fungi</taxon>
        <taxon>Dikarya</taxon>
        <taxon>Basidiomycota</taxon>
        <taxon>Agaricomycotina</taxon>
        <taxon>Agaricomycetes</taxon>
        <taxon>Agaricomycetidae</taxon>
        <taxon>Agaricales</taxon>
        <taxon>Agaricineae</taxon>
        <taxon>Strophariaceae</taxon>
        <taxon>Hypholoma</taxon>
    </lineage>
</organism>
<protein>
    <recommendedName>
        <fullName evidence="3">Yeast cell wall synthesis Kre9/Knh1-like N-terminal domain-containing protein</fullName>
    </recommendedName>
</protein>
<gene>
    <name evidence="4" type="ORF">HYPSUDRAFT_38810</name>
</gene>
<evidence type="ECO:0000313" key="5">
    <source>
        <dbReference type="Proteomes" id="UP000054270"/>
    </source>
</evidence>
<dbReference type="OrthoDB" id="2317741at2759"/>
<name>A0A0D2P6T1_HYPSF</name>
<dbReference type="InterPro" id="IPR018466">
    <property type="entry name" value="Kre9/Knh1-like_N"/>
</dbReference>
<evidence type="ECO:0000259" key="3">
    <source>
        <dbReference type="Pfam" id="PF10342"/>
    </source>
</evidence>
<feature type="signal peptide" evidence="2">
    <location>
        <begin position="1"/>
        <end position="20"/>
    </location>
</feature>
<feature type="chain" id="PRO_5002249160" description="Yeast cell wall synthesis Kre9/Knh1-like N-terminal domain-containing protein" evidence="2">
    <location>
        <begin position="21"/>
        <end position="126"/>
    </location>
</feature>
<evidence type="ECO:0000256" key="2">
    <source>
        <dbReference type="SAM" id="SignalP"/>
    </source>
</evidence>
<feature type="domain" description="Yeast cell wall synthesis Kre9/Knh1-like N-terminal" evidence="3">
    <location>
        <begin position="36"/>
        <end position="118"/>
    </location>
</feature>
<evidence type="ECO:0000256" key="1">
    <source>
        <dbReference type="ARBA" id="ARBA00022729"/>
    </source>
</evidence>
<keyword evidence="1 2" id="KW-0732">Signal</keyword>
<dbReference type="EMBL" id="KN817537">
    <property type="protein sequence ID" value="KJA24376.1"/>
    <property type="molecule type" value="Genomic_DNA"/>
</dbReference>
<dbReference type="OMA" id="HEARDVW"/>
<keyword evidence="5" id="KW-1185">Reference proteome</keyword>
<dbReference type="AlphaFoldDB" id="A0A0D2P6T1"/>
<dbReference type="Pfam" id="PF10342">
    <property type="entry name" value="Kre9_KNH"/>
    <property type="match status" value="1"/>
</dbReference>
<sequence length="126" mass="13646">MHFFTTFIFTILAFVSLVSTAPVLSPRDVFVPPVLKPNGHSVWKIGSSQVVTWNVTAAPKQITNTEAKVILVTKGRLDFENPLAQGINVLAGKATITVPKVTPGRDYQILVFGDSGNTGEFFEITA</sequence>
<reference evidence="5" key="1">
    <citation type="submission" date="2014-04" db="EMBL/GenBank/DDBJ databases">
        <title>Evolutionary Origins and Diversification of the Mycorrhizal Mutualists.</title>
        <authorList>
            <consortium name="DOE Joint Genome Institute"/>
            <consortium name="Mycorrhizal Genomics Consortium"/>
            <person name="Kohler A."/>
            <person name="Kuo A."/>
            <person name="Nagy L.G."/>
            <person name="Floudas D."/>
            <person name="Copeland A."/>
            <person name="Barry K.W."/>
            <person name="Cichocki N."/>
            <person name="Veneault-Fourrey C."/>
            <person name="LaButti K."/>
            <person name="Lindquist E.A."/>
            <person name="Lipzen A."/>
            <person name="Lundell T."/>
            <person name="Morin E."/>
            <person name="Murat C."/>
            <person name="Riley R."/>
            <person name="Ohm R."/>
            <person name="Sun H."/>
            <person name="Tunlid A."/>
            <person name="Henrissat B."/>
            <person name="Grigoriev I.V."/>
            <person name="Hibbett D.S."/>
            <person name="Martin F."/>
        </authorList>
    </citation>
    <scope>NUCLEOTIDE SEQUENCE [LARGE SCALE GENOMIC DNA]</scope>
    <source>
        <strain evidence="5">FD-334 SS-4</strain>
    </source>
</reference>
<dbReference type="Proteomes" id="UP000054270">
    <property type="component" value="Unassembled WGS sequence"/>
</dbReference>
<evidence type="ECO:0000313" key="4">
    <source>
        <dbReference type="EMBL" id="KJA24376.1"/>
    </source>
</evidence>